<organism evidence="2 3">
    <name type="scientific">Discina gigas</name>
    <dbReference type="NCBI Taxonomy" id="1032678"/>
    <lineage>
        <taxon>Eukaryota</taxon>
        <taxon>Fungi</taxon>
        <taxon>Dikarya</taxon>
        <taxon>Ascomycota</taxon>
        <taxon>Pezizomycotina</taxon>
        <taxon>Pezizomycetes</taxon>
        <taxon>Pezizales</taxon>
        <taxon>Discinaceae</taxon>
        <taxon>Discina</taxon>
    </lineage>
</organism>
<reference evidence="2 3" key="1">
    <citation type="submission" date="2024-02" db="EMBL/GenBank/DDBJ databases">
        <title>Discinaceae phylogenomics.</title>
        <authorList>
            <person name="Dirks A.C."/>
            <person name="James T.Y."/>
        </authorList>
    </citation>
    <scope>NUCLEOTIDE SEQUENCE [LARGE SCALE GENOMIC DNA]</scope>
    <source>
        <strain evidence="2 3">ACD0624</strain>
    </source>
</reference>
<dbReference type="EMBL" id="JBBBZM010000190">
    <property type="protein sequence ID" value="KAL0632059.1"/>
    <property type="molecule type" value="Genomic_DNA"/>
</dbReference>
<protein>
    <submittedName>
        <fullName evidence="2">Uncharacterized protein</fullName>
    </submittedName>
</protein>
<keyword evidence="3" id="KW-1185">Reference proteome</keyword>
<name>A0ABR3G7X9_9PEZI</name>
<dbReference type="Proteomes" id="UP001447188">
    <property type="component" value="Unassembled WGS sequence"/>
</dbReference>
<feature type="region of interest" description="Disordered" evidence="1">
    <location>
        <begin position="1"/>
        <end position="97"/>
    </location>
</feature>
<evidence type="ECO:0000256" key="1">
    <source>
        <dbReference type="SAM" id="MobiDB-lite"/>
    </source>
</evidence>
<evidence type="ECO:0000313" key="3">
    <source>
        <dbReference type="Proteomes" id="UP001447188"/>
    </source>
</evidence>
<gene>
    <name evidence="2" type="ORF">Q9L58_009067</name>
</gene>
<feature type="compositionally biased region" description="Basic and acidic residues" evidence="1">
    <location>
        <begin position="18"/>
        <end position="29"/>
    </location>
</feature>
<feature type="region of interest" description="Disordered" evidence="1">
    <location>
        <begin position="438"/>
        <end position="459"/>
    </location>
</feature>
<evidence type="ECO:0000313" key="2">
    <source>
        <dbReference type="EMBL" id="KAL0632059.1"/>
    </source>
</evidence>
<accession>A0ABR3G7X9</accession>
<comment type="caution">
    <text evidence="2">The sequence shown here is derived from an EMBL/GenBank/DDBJ whole genome shotgun (WGS) entry which is preliminary data.</text>
</comment>
<proteinExistence type="predicted"/>
<sequence>MLSLYGSSPGRRSIVAYRARDPQPRDPAPRIEPSAAPVKLSRPRRRRRSVSTGSIPGASPARQRHRRRRSSSSATMGSSIPAPPEVHSPETPHPLSLSIPACQKMIDPAFLPKEAPGMFKPPTLEETNAAITAFVRSGDQDPLKLVLDDEVCSGFLQALDDADHRSPLFRLRYTYDSPTSTLITKCAPTPVHDAVERFFTDSILSIRRTNNLTDSENLFAFSASSDIGGFSGEHMNSRKQSDMSIVPLLEPDREEEDDDPEPLNGCFPLVAVEIGFSESYEELLADMELWLKGSLGKVRAVVIISLTETPKYSAKPFSSEPMVESNPDALPARKGPHGPLYRGKDILVGAITGFLEVWRYNAETNTTERESHISVLPADPENSSFSLTMLDLFGWAERVPARFKPEDPVLFDLENYRKQIKVAIRPLGIRRLQKAEVAKRKLPKEKDGEWTESVKRGRR</sequence>